<dbReference type="InterPro" id="IPR004143">
    <property type="entry name" value="BPL_LPL_catalytic"/>
</dbReference>
<dbReference type="EMBL" id="JACAZI010000016">
    <property type="protein sequence ID" value="KAF7343398.1"/>
    <property type="molecule type" value="Genomic_DNA"/>
</dbReference>
<name>A0A8H6XKP0_9AGAR</name>
<dbReference type="AlphaFoldDB" id="A0A8H6XKP0"/>
<dbReference type="Proteomes" id="UP000620124">
    <property type="component" value="Unassembled WGS sequence"/>
</dbReference>
<evidence type="ECO:0000313" key="3">
    <source>
        <dbReference type="Proteomes" id="UP000620124"/>
    </source>
</evidence>
<evidence type="ECO:0000313" key="2">
    <source>
        <dbReference type="EMBL" id="KAF7343398.1"/>
    </source>
</evidence>
<accession>A0A8H6XKP0</accession>
<dbReference type="PANTHER" id="PTHR12835:SF5">
    <property type="entry name" value="BIOTIN--PROTEIN LIGASE"/>
    <property type="match status" value="1"/>
</dbReference>
<organism evidence="2 3">
    <name type="scientific">Mycena venus</name>
    <dbReference type="NCBI Taxonomy" id="2733690"/>
    <lineage>
        <taxon>Eukaryota</taxon>
        <taxon>Fungi</taxon>
        <taxon>Dikarya</taxon>
        <taxon>Basidiomycota</taxon>
        <taxon>Agaricomycotina</taxon>
        <taxon>Agaricomycetes</taxon>
        <taxon>Agaricomycetidae</taxon>
        <taxon>Agaricales</taxon>
        <taxon>Marasmiineae</taxon>
        <taxon>Mycenaceae</taxon>
        <taxon>Mycena</taxon>
    </lineage>
</organism>
<dbReference type="InterPro" id="IPR019197">
    <property type="entry name" value="Biotin-prot_ligase_N"/>
</dbReference>
<dbReference type="Gene3D" id="3.30.930.10">
    <property type="entry name" value="Bira Bifunctional Protein, Domain 2"/>
    <property type="match status" value="1"/>
</dbReference>
<proteinExistence type="predicted"/>
<dbReference type="Pfam" id="PF03099">
    <property type="entry name" value="BPL_LplA_LipB"/>
    <property type="match status" value="1"/>
</dbReference>
<gene>
    <name evidence="2" type="ORF">MVEN_01772200</name>
</gene>
<comment type="caution">
    <text evidence="2">The sequence shown here is derived from an EMBL/GenBank/DDBJ whole genome shotgun (WGS) entry which is preliminary data.</text>
</comment>
<dbReference type="GO" id="GO:0004077">
    <property type="term" value="F:biotin--[biotin carboxyl-carrier protein] ligase activity"/>
    <property type="evidence" value="ECO:0007669"/>
    <property type="project" value="TreeGrafter"/>
</dbReference>
<dbReference type="GO" id="GO:0005737">
    <property type="term" value="C:cytoplasm"/>
    <property type="evidence" value="ECO:0007669"/>
    <property type="project" value="TreeGrafter"/>
</dbReference>
<dbReference type="OrthoDB" id="10250105at2759"/>
<evidence type="ECO:0000259" key="1">
    <source>
        <dbReference type="PROSITE" id="PS51733"/>
    </source>
</evidence>
<dbReference type="PANTHER" id="PTHR12835">
    <property type="entry name" value="BIOTIN PROTEIN LIGASE"/>
    <property type="match status" value="1"/>
</dbReference>
<dbReference type="InterPro" id="IPR045864">
    <property type="entry name" value="aa-tRNA-synth_II/BPL/LPL"/>
</dbReference>
<protein>
    <submittedName>
        <fullName evidence="2">BPL/LPL catalytic domain-containing protein</fullName>
    </submittedName>
</protein>
<dbReference type="SUPFAM" id="SSF55681">
    <property type="entry name" value="Class II aaRS and biotin synthetases"/>
    <property type="match status" value="1"/>
</dbReference>
<dbReference type="PROSITE" id="PS51733">
    <property type="entry name" value="BPL_LPL_CATALYTIC"/>
    <property type="match status" value="1"/>
</dbReference>
<keyword evidence="3" id="KW-1185">Reference proteome</keyword>
<reference evidence="2" key="1">
    <citation type="submission" date="2020-05" db="EMBL/GenBank/DDBJ databases">
        <title>Mycena genomes resolve the evolution of fungal bioluminescence.</title>
        <authorList>
            <person name="Tsai I.J."/>
        </authorList>
    </citation>
    <scope>NUCLEOTIDE SEQUENCE</scope>
    <source>
        <strain evidence="2">CCC161011</strain>
    </source>
</reference>
<dbReference type="Pfam" id="PF09825">
    <property type="entry name" value="BPL_N"/>
    <property type="match status" value="1"/>
</dbReference>
<feature type="domain" description="BPL/LPL catalytic" evidence="1">
    <location>
        <begin position="630"/>
        <end position="824"/>
    </location>
</feature>
<sequence>MRIRAKAHCGTERFSPLGVADNIKKHLSLVLHCCFHLFPTSIPCWTRHPITTLGDNIPRHTSGPFHLPNMTPTTMVNQDMPRSDAPAARAAKKAATFGLLSVCPNRRLPSRVSCRSCTVNISSSVREGDRSCGTSFEIEGTIDPHSYRRLMCHSSAHGLPGTGLPSGNFCICLSAFSFSACSNSPTLLSSSAGFYSGPSIPFGIQTYPPIHLNSSASEYTIDISLPIAVKPEMVTITTTKGDKLKIVADAWHLESDCHFEWEIEFPPRDVDTTSIRAKFGEEGRLTWPGSDPSILGPHYINSSIPPTPILLCSADLSAGPGCRDIVLSRASAAIEGYVQSGGVLLALGTGSHYSSRGLDQGILNIASTSISKDMLLRFFDKESGSYIYPSFHPSGSDDTPRSVTIQPMDGERIDVMFQSGSSEVVGGDGGKRNVRVLARYVDNDIEGAVAGALYTVGAGKMILWASSPEYPLTEEPASSISMASSLSPAAIDVAEHRRSNLMKNTLLLLGLQIPEDAGAICRPLPQFLVSHFMKPHVVSLITNSVAAPKPGTELDSFEDANDKFRFHVLSNSAPLIRESRRAATTRTDPSTWQPKHIIVCPEGQLPDHEQTPLFDLALFFSALSSARKKEEDPEDAETWGIGDALLYGEAVTKTPRFMGLLPTPLVSLASHQLAGRGRGANVWLSPSGCLQFSLLLRLSLSTFPASKLVFVQYLFALAVVEACRDESVLGEAAGPVRLKWPNDIYAVLGDGDGSKKKIGGILVNTSFTGGNVDIVIGSGLNVLNPPPITSLSQLLPPDEDRHLSMERTAAAILVKFERMWSVFVRGRGSFEPFMDLYLQRWMHSDQLVTLTTSVPHQQVRITGITPDHGLLRTLPERTGWPSGGSSEYGFIDLQPDGNSFDLMAGMIKAK</sequence>